<comment type="caution">
    <text evidence="1">The sequence shown here is derived from an EMBL/GenBank/DDBJ whole genome shotgun (WGS) entry which is preliminary data.</text>
</comment>
<proteinExistence type="predicted"/>
<evidence type="ECO:0000313" key="2">
    <source>
        <dbReference type="Proteomes" id="UP001501822"/>
    </source>
</evidence>
<dbReference type="RefSeq" id="WP_252806448.1">
    <property type="nucleotide sequence ID" value="NZ_BAAABM010000045.1"/>
</dbReference>
<dbReference type="Pfam" id="PF19086">
    <property type="entry name" value="Terpene_syn_C_2"/>
    <property type="match status" value="1"/>
</dbReference>
<name>A0ABP3GRU1_9ACTN</name>
<protein>
    <recommendedName>
        <fullName evidence="3">Terpene synthase</fullName>
    </recommendedName>
</protein>
<accession>A0ABP3GRU1</accession>
<evidence type="ECO:0008006" key="3">
    <source>
        <dbReference type="Google" id="ProtNLM"/>
    </source>
</evidence>
<gene>
    <name evidence="1" type="ORF">GCM10010151_46660</name>
</gene>
<dbReference type="Gene3D" id="1.10.600.10">
    <property type="entry name" value="Farnesyl Diphosphate Synthase"/>
    <property type="match status" value="1"/>
</dbReference>
<dbReference type="EMBL" id="BAAABM010000045">
    <property type="protein sequence ID" value="GAA0351694.1"/>
    <property type="molecule type" value="Genomic_DNA"/>
</dbReference>
<dbReference type="SUPFAM" id="SSF48576">
    <property type="entry name" value="Terpenoid synthases"/>
    <property type="match status" value="1"/>
</dbReference>
<sequence>MSLPDTSGTTLPAVAIGRVCAVAGRAQREAREWAARYEGLFGAKPFDATLFNTVCLCTAFSAPWLDAAELRMTNRVAVWSFGADWLIDYVATSRAEVRDVVARCLAVADGAPAPDGDDLARALAGIRDDLASSAAFPALRDVWREELHRFLTAMAVEWDWNAARGDGPAPAFADYLNNTDNLGFSFAFVSHWAATAEPPPAEDVPAILAASREAQRTMRLINDLGTYERDLSWGDLNALMLGVTERDVREHLAVIGTRFRTLLEPLRAAHPRLAAYMERQVDFCEGFQELTDYWGTL</sequence>
<dbReference type="Proteomes" id="UP001501822">
    <property type="component" value="Unassembled WGS sequence"/>
</dbReference>
<keyword evidence="2" id="KW-1185">Reference proteome</keyword>
<evidence type="ECO:0000313" key="1">
    <source>
        <dbReference type="EMBL" id="GAA0351694.1"/>
    </source>
</evidence>
<reference evidence="2" key="1">
    <citation type="journal article" date="2019" name="Int. J. Syst. Evol. Microbiol.">
        <title>The Global Catalogue of Microorganisms (GCM) 10K type strain sequencing project: providing services to taxonomists for standard genome sequencing and annotation.</title>
        <authorList>
            <consortium name="The Broad Institute Genomics Platform"/>
            <consortium name="The Broad Institute Genome Sequencing Center for Infectious Disease"/>
            <person name="Wu L."/>
            <person name="Ma J."/>
        </authorList>
    </citation>
    <scope>NUCLEOTIDE SEQUENCE [LARGE SCALE GENOMIC DNA]</scope>
    <source>
        <strain evidence="2">JCM 3146</strain>
    </source>
</reference>
<dbReference type="InterPro" id="IPR008949">
    <property type="entry name" value="Isoprenoid_synthase_dom_sf"/>
</dbReference>
<organism evidence="1 2">
    <name type="scientific">Actinoallomurus spadix</name>
    <dbReference type="NCBI Taxonomy" id="79912"/>
    <lineage>
        <taxon>Bacteria</taxon>
        <taxon>Bacillati</taxon>
        <taxon>Actinomycetota</taxon>
        <taxon>Actinomycetes</taxon>
        <taxon>Streptosporangiales</taxon>
        <taxon>Thermomonosporaceae</taxon>
        <taxon>Actinoallomurus</taxon>
    </lineage>
</organism>